<sequence length="216" mass="23686">MPTSLAAVLLTPGIASIALARFTTPGCWQRNCLVQNDAGALCVQAAYNGAPTTCNDKVLSRLLDVHVHSKIGLSIAYYDERGHILAPAIWPVPAPLPFPVYVCMSGRRSDANDHYRTLCRTALHDDDVYNASAYDRVCAVERPQGFVSDGCYSVNAVPSTNPLDNPALVHAVFVLGAIVTIGTLATYFRKSLKHGWRFFVTSRYGRRFLGVTRRED</sequence>
<dbReference type="AlphaFoldDB" id="A0A165BWH1"/>
<keyword evidence="1" id="KW-0812">Transmembrane</keyword>
<protein>
    <submittedName>
        <fullName evidence="3">Uncharacterized protein</fullName>
    </submittedName>
</protein>
<proteinExistence type="predicted"/>
<keyword evidence="4" id="KW-1185">Reference proteome</keyword>
<dbReference type="EMBL" id="KV426397">
    <property type="protein sequence ID" value="KZV81367.1"/>
    <property type="molecule type" value="Genomic_DNA"/>
</dbReference>
<feature type="chain" id="PRO_5007855765" evidence="2">
    <location>
        <begin position="21"/>
        <end position="216"/>
    </location>
</feature>
<dbReference type="OrthoDB" id="3303925at2759"/>
<dbReference type="InParanoid" id="A0A165BWH1"/>
<name>A0A165BWH1_EXIGL</name>
<keyword evidence="2" id="KW-0732">Signal</keyword>
<dbReference type="Proteomes" id="UP000077266">
    <property type="component" value="Unassembled WGS sequence"/>
</dbReference>
<evidence type="ECO:0000256" key="1">
    <source>
        <dbReference type="SAM" id="Phobius"/>
    </source>
</evidence>
<keyword evidence="1" id="KW-1133">Transmembrane helix</keyword>
<feature type="signal peptide" evidence="2">
    <location>
        <begin position="1"/>
        <end position="20"/>
    </location>
</feature>
<evidence type="ECO:0000256" key="2">
    <source>
        <dbReference type="SAM" id="SignalP"/>
    </source>
</evidence>
<evidence type="ECO:0000313" key="4">
    <source>
        <dbReference type="Proteomes" id="UP000077266"/>
    </source>
</evidence>
<feature type="transmembrane region" description="Helical" evidence="1">
    <location>
        <begin position="167"/>
        <end position="188"/>
    </location>
</feature>
<accession>A0A165BWH1</accession>
<reference evidence="3 4" key="1">
    <citation type="journal article" date="2016" name="Mol. Biol. Evol.">
        <title>Comparative Genomics of Early-Diverging Mushroom-Forming Fungi Provides Insights into the Origins of Lignocellulose Decay Capabilities.</title>
        <authorList>
            <person name="Nagy L.G."/>
            <person name="Riley R."/>
            <person name="Tritt A."/>
            <person name="Adam C."/>
            <person name="Daum C."/>
            <person name="Floudas D."/>
            <person name="Sun H."/>
            <person name="Yadav J.S."/>
            <person name="Pangilinan J."/>
            <person name="Larsson K.H."/>
            <person name="Matsuura K."/>
            <person name="Barry K."/>
            <person name="Labutti K."/>
            <person name="Kuo R."/>
            <person name="Ohm R.A."/>
            <person name="Bhattacharya S.S."/>
            <person name="Shirouzu T."/>
            <person name="Yoshinaga Y."/>
            <person name="Martin F.M."/>
            <person name="Grigoriev I.V."/>
            <person name="Hibbett D.S."/>
        </authorList>
    </citation>
    <scope>NUCLEOTIDE SEQUENCE [LARGE SCALE GENOMIC DNA]</scope>
    <source>
        <strain evidence="3 4">HHB12029</strain>
    </source>
</reference>
<keyword evidence="1" id="KW-0472">Membrane</keyword>
<gene>
    <name evidence="3" type="ORF">EXIGLDRAFT_385060</name>
</gene>
<organism evidence="3 4">
    <name type="scientific">Exidia glandulosa HHB12029</name>
    <dbReference type="NCBI Taxonomy" id="1314781"/>
    <lineage>
        <taxon>Eukaryota</taxon>
        <taxon>Fungi</taxon>
        <taxon>Dikarya</taxon>
        <taxon>Basidiomycota</taxon>
        <taxon>Agaricomycotina</taxon>
        <taxon>Agaricomycetes</taxon>
        <taxon>Auriculariales</taxon>
        <taxon>Exidiaceae</taxon>
        <taxon>Exidia</taxon>
    </lineage>
</organism>
<evidence type="ECO:0000313" key="3">
    <source>
        <dbReference type="EMBL" id="KZV81367.1"/>
    </source>
</evidence>